<keyword evidence="3" id="KW-1185">Reference proteome</keyword>
<sequence>MVIVFLNYSPSRVVVEVSDRKLGVLKLKILNPHSVPSSSLPGNPLARRPAYLDLAGGRAAPAGGRRPAEPISRIAAGTRDYVMHSLQTICQFDRLQITILQPASTKDVTRIEFACDPFCGSNEIHTTHCRRFARRPATVRGARRADVIHIQKTEDGERLLKYLHQTVEVSRSASPTPIVSRASGESRMGVRSNKKA</sequence>
<comment type="caution">
    <text evidence="2">The sequence shown here is derived from an EMBL/GenBank/DDBJ whole genome shotgun (WGS) entry which is preliminary data.</text>
</comment>
<organism evidence="2 3">
    <name type="scientific">Eumeta variegata</name>
    <name type="common">Bagworm moth</name>
    <name type="synonym">Eumeta japonica</name>
    <dbReference type="NCBI Taxonomy" id="151549"/>
    <lineage>
        <taxon>Eukaryota</taxon>
        <taxon>Metazoa</taxon>
        <taxon>Ecdysozoa</taxon>
        <taxon>Arthropoda</taxon>
        <taxon>Hexapoda</taxon>
        <taxon>Insecta</taxon>
        <taxon>Pterygota</taxon>
        <taxon>Neoptera</taxon>
        <taxon>Endopterygota</taxon>
        <taxon>Lepidoptera</taxon>
        <taxon>Glossata</taxon>
        <taxon>Ditrysia</taxon>
        <taxon>Tineoidea</taxon>
        <taxon>Psychidae</taxon>
        <taxon>Oiketicinae</taxon>
        <taxon>Eumeta</taxon>
    </lineage>
</organism>
<dbReference type="Proteomes" id="UP000299102">
    <property type="component" value="Unassembled WGS sequence"/>
</dbReference>
<proteinExistence type="predicted"/>
<evidence type="ECO:0000313" key="3">
    <source>
        <dbReference type="Proteomes" id="UP000299102"/>
    </source>
</evidence>
<reference evidence="2 3" key="1">
    <citation type="journal article" date="2019" name="Commun. Biol.">
        <title>The bagworm genome reveals a unique fibroin gene that provides high tensile strength.</title>
        <authorList>
            <person name="Kono N."/>
            <person name="Nakamura H."/>
            <person name="Ohtoshi R."/>
            <person name="Tomita M."/>
            <person name="Numata K."/>
            <person name="Arakawa K."/>
        </authorList>
    </citation>
    <scope>NUCLEOTIDE SEQUENCE [LARGE SCALE GENOMIC DNA]</scope>
</reference>
<protein>
    <submittedName>
        <fullName evidence="2">Uncharacterized protein</fullName>
    </submittedName>
</protein>
<evidence type="ECO:0000256" key="1">
    <source>
        <dbReference type="SAM" id="MobiDB-lite"/>
    </source>
</evidence>
<feature type="region of interest" description="Disordered" evidence="1">
    <location>
        <begin position="173"/>
        <end position="196"/>
    </location>
</feature>
<dbReference type="EMBL" id="BGZK01000541">
    <property type="protein sequence ID" value="GBP49295.1"/>
    <property type="molecule type" value="Genomic_DNA"/>
</dbReference>
<name>A0A4C1WGP1_EUMVA</name>
<accession>A0A4C1WGP1</accession>
<dbReference type="AlphaFoldDB" id="A0A4C1WGP1"/>
<gene>
    <name evidence="2" type="ORF">EVAR_102238_1</name>
</gene>
<evidence type="ECO:0000313" key="2">
    <source>
        <dbReference type="EMBL" id="GBP49295.1"/>
    </source>
</evidence>